<reference evidence="1" key="1">
    <citation type="journal article" date="2014" name="Int. J. Syst. Evol. Microbiol.">
        <title>Complete genome sequence of Corynebacterium casei LMG S-19264T (=DSM 44701T), isolated from a smear-ripened cheese.</title>
        <authorList>
            <consortium name="US DOE Joint Genome Institute (JGI-PGF)"/>
            <person name="Walter F."/>
            <person name="Albersmeier A."/>
            <person name="Kalinowski J."/>
            <person name="Ruckert C."/>
        </authorList>
    </citation>
    <scope>NUCLEOTIDE SEQUENCE</scope>
    <source>
        <strain evidence="1">CGMCC 4.7278</strain>
    </source>
</reference>
<evidence type="ECO:0000313" key="2">
    <source>
        <dbReference type="Proteomes" id="UP000612956"/>
    </source>
</evidence>
<evidence type="ECO:0000313" key="1">
    <source>
        <dbReference type="EMBL" id="GGK54555.1"/>
    </source>
</evidence>
<organism evidence="1 2">
    <name type="scientific">Nocardia camponoti</name>
    <dbReference type="NCBI Taxonomy" id="1616106"/>
    <lineage>
        <taxon>Bacteria</taxon>
        <taxon>Bacillati</taxon>
        <taxon>Actinomycetota</taxon>
        <taxon>Actinomycetes</taxon>
        <taxon>Mycobacteriales</taxon>
        <taxon>Nocardiaceae</taxon>
        <taxon>Nocardia</taxon>
    </lineage>
</organism>
<dbReference type="AlphaFoldDB" id="A0A917QL87"/>
<comment type="caution">
    <text evidence="1">The sequence shown here is derived from an EMBL/GenBank/DDBJ whole genome shotgun (WGS) entry which is preliminary data.</text>
</comment>
<sequence>MAAVYPAGPEPTMIRSRTGVLMVSFQTADMAATTELPDEAWLRLLTFRAVVQRT</sequence>
<gene>
    <name evidence="1" type="ORF">GCM10011591_27960</name>
</gene>
<proteinExistence type="predicted"/>
<name>A0A917QL87_9NOCA</name>
<reference evidence="1" key="2">
    <citation type="submission" date="2020-09" db="EMBL/GenBank/DDBJ databases">
        <authorList>
            <person name="Sun Q."/>
            <person name="Zhou Y."/>
        </authorList>
    </citation>
    <scope>NUCLEOTIDE SEQUENCE</scope>
    <source>
        <strain evidence="1">CGMCC 4.7278</strain>
    </source>
</reference>
<dbReference type="EMBL" id="BMMW01000002">
    <property type="protein sequence ID" value="GGK54555.1"/>
    <property type="molecule type" value="Genomic_DNA"/>
</dbReference>
<keyword evidence="2" id="KW-1185">Reference proteome</keyword>
<dbReference type="Proteomes" id="UP000612956">
    <property type="component" value="Unassembled WGS sequence"/>
</dbReference>
<accession>A0A917QL87</accession>
<protein>
    <submittedName>
        <fullName evidence="1">Uncharacterized protein</fullName>
    </submittedName>
</protein>